<keyword evidence="4" id="KW-1185">Reference proteome</keyword>
<dbReference type="EMBL" id="JQCE01000052">
    <property type="protein sequence ID" value="KRO16142.1"/>
    <property type="molecule type" value="Genomic_DNA"/>
</dbReference>
<dbReference type="PATRIC" id="fig|1293598.4.peg.2026"/>
<protein>
    <submittedName>
        <fullName evidence="3">Uncharacterized protein</fullName>
    </submittedName>
</protein>
<evidence type="ECO:0000256" key="2">
    <source>
        <dbReference type="SAM" id="SignalP"/>
    </source>
</evidence>
<feature type="region of interest" description="Disordered" evidence="1">
    <location>
        <begin position="187"/>
        <end position="210"/>
    </location>
</feature>
<dbReference type="STRING" id="1293598.IV56_GL001942"/>
<dbReference type="Proteomes" id="UP000050969">
    <property type="component" value="Unassembled WGS sequence"/>
</dbReference>
<name>A0A0R2MRB3_9LACO</name>
<feature type="signal peptide" evidence="2">
    <location>
        <begin position="1"/>
        <end position="25"/>
    </location>
</feature>
<evidence type="ECO:0000256" key="1">
    <source>
        <dbReference type="SAM" id="MobiDB-lite"/>
    </source>
</evidence>
<sequence length="372" mass="40639">MKKFPIVLASAAMLGVGFAPFTAPAKPVAAATMQVSQASGTVTIKYLKGYGIAVWDSYQPTRKVIANKNLKTGTSWKYFGKAVVDGKTWLEVGTSQWIQADYTDLNSDKVVNTPGKIKINYVPNYSVAVWDGYQAGRKPIKGYTIGHGYTINYFTKVTTAAGEVWYRIGPDQWIQGSYALDVTNGNAAKPSTPTTKPNTPVLKPSTPSQPTLTETKLDGIVTINYVKGYGVALWDSYDASTQKPVGNRKLMHGTSWRVVGQVTTADGHVWYHLGGKQWIDGKYATLMTPTTKLTEKQIDAWVLQHAKIDFPGVPVYGFQVTTDGKGNSVVRLSQETSGRSIGLGTYRVTANQTLQRLTTSNTWKTVATGYLK</sequence>
<reference evidence="3 4" key="1">
    <citation type="journal article" date="2015" name="Genome Announc.">
        <title>Expanding the biotechnology potential of lactobacilli through comparative genomics of 213 strains and associated genera.</title>
        <authorList>
            <person name="Sun Z."/>
            <person name="Harris H.M."/>
            <person name="McCann A."/>
            <person name="Guo C."/>
            <person name="Argimon S."/>
            <person name="Zhang W."/>
            <person name="Yang X."/>
            <person name="Jeffery I.B."/>
            <person name="Cooney J.C."/>
            <person name="Kagawa T.F."/>
            <person name="Liu W."/>
            <person name="Song Y."/>
            <person name="Salvetti E."/>
            <person name="Wrobel A."/>
            <person name="Rasinkangas P."/>
            <person name="Parkhill J."/>
            <person name="Rea M.C."/>
            <person name="O'Sullivan O."/>
            <person name="Ritari J."/>
            <person name="Douillard F.P."/>
            <person name="Paul Ross R."/>
            <person name="Yang R."/>
            <person name="Briner A.E."/>
            <person name="Felis G.E."/>
            <person name="de Vos W.M."/>
            <person name="Barrangou R."/>
            <person name="Klaenhammer T.R."/>
            <person name="Caufield P.W."/>
            <person name="Cui Y."/>
            <person name="Zhang H."/>
            <person name="O'Toole P.W."/>
        </authorList>
    </citation>
    <scope>NUCLEOTIDE SEQUENCE [LARGE SCALE GENOMIC DNA]</scope>
    <source>
        <strain evidence="3 4">DSM 24301</strain>
    </source>
</reference>
<proteinExistence type="predicted"/>
<feature type="compositionally biased region" description="Low complexity" evidence="1">
    <location>
        <begin position="187"/>
        <end position="200"/>
    </location>
</feature>
<evidence type="ECO:0000313" key="4">
    <source>
        <dbReference type="Proteomes" id="UP000050969"/>
    </source>
</evidence>
<dbReference type="OrthoDB" id="2288810at2"/>
<accession>A0A0R2MRB3</accession>
<gene>
    <name evidence="3" type="ORF">IV56_GL001942</name>
</gene>
<feature type="chain" id="PRO_5006420670" evidence="2">
    <location>
        <begin position="26"/>
        <end position="372"/>
    </location>
</feature>
<dbReference type="RefSeq" id="WP_054777870.1">
    <property type="nucleotide sequence ID" value="NZ_BBBX01000021.1"/>
</dbReference>
<keyword evidence="2" id="KW-0732">Signal</keyword>
<evidence type="ECO:0000313" key="3">
    <source>
        <dbReference type="EMBL" id="KRO16142.1"/>
    </source>
</evidence>
<comment type="caution">
    <text evidence="3">The sequence shown here is derived from an EMBL/GenBank/DDBJ whole genome shotgun (WGS) entry which is preliminary data.</text>
</comment>
<dbReference type="AlphaFoldDB" id="A0A0R2MRB3"/>
<organism evidence="3 4">
    <name type="scientific">Lacticaseibacillus saniviri JCM 17471 = DSM 24301</name>
    <dbReference type="NCBI Taxonomy" id="1293598"/>
    <lineage>
        <taxon>Bacteria</taxon>
        <taxon>Bacillati</taxon>
        <taxon>Bacillota</taxon>
        <taxon>Bacilli</taxon>
        <taxon>Lactobacillales</taxon>
        <taxon>Lactobacillaceae</taxon>
        <taxon>Lacticaseibacillus</taxon>
    </lineage>
</organism>